<sequence length="166" mass="19108">MDDQDDLLRVQQHWQQGRTVAQQTASEAELARFATVHQIQLPADLVRYFALVNGTGGAYDEPFFCFYALEEVQTVAERFHDYHGTPKYSDLLRTWPEHGQFYVFADYMMHLFAYAIRLDVHFTSSNPVFVLCGGSYQLIAGSFTEFLGLYRRDSPVLYMGNEEPGE</sequence>
<dbReference type="Pfam" id="PF09346">
    <property type="entry name" value="SMI1_KNR4"/>
    <property type="match status" value="1"/>
</dbReference>
<dbReference type="AlphaFoldDB" id="A0A4Z0PVP8"/>
<proteinExistence type="predicted"/>
<dbReference type="Gene3D" id="3.40.1580.10">
    <property type="entry name" value="SMI1/KNR4-like"/>
    <property type="match status" value="1"/>
</dbReference>
<name>A0A4Z0PVP8_9BACT</name>
<organism evidence="2 3">
    <name type="scientific">Hymenobacter metallicola</name>
    <dbReference type="NCBI Taxonomy" id="2563114"/>
    <lineage>
        <taxon>Bacteria</taxon>
        <taxon>Pseudomonadati</taxon>
        <taxon>Bacteroidota</taxon>
        <taxon>Cytophagia</taxon>
        <taxon>Cytophagales</taxon>
        <taxon>Hymenobacteraceae</taxon>
        <taxon>Hymenobacter</taxon>
    </lineage>
</organism>
<keyword evidence="3" id="KW-1185">Reference proteome</keyword>
<dbReference type="InterPro" id="IPR037883">
    <property type="entry name" value="Knr4/Smi1-like_sf"/>
</dbReference>
<reference evidence="2 3" key="1">
    <citation type="submission" date="2019-04" db="EMBL/GenBank/DDBJ databases">
        <authorList>
            <person name="Feng G."/>
            <person name="Zhang J."/>
            <person name="Zhu H."/>
        </authorList>
    </citation>
    <scope>NUCLEOTIDE SEQUENCE [LARGE SCALE GENOMIC DNA]</scope>
    <source>
        <strain evidence="2 3">9PBR-1</strain>
    </source>
</reference>
<evidence type="ECO:0000259" key="1">
    <source>
        <dbReference type="Pfam" id="PF09346"/>
    </source>
</evidence>
<gene>
    <name evidence="2" type="ORF">E5K02_25315</name>
</gene>
<dbReference type="SUPFAM" id="SSF160631">
    <property type="entry name" value="SMI1/KNR4-like"/>
    <property type="match status" value="1"/>
</dbReference>
<evidence type="ECO:0000313" key="2">
    <source>
        <dbReference type="EMBL" id="TGE20923.1"/>
    </source>
</evidence>
<dbReference type="InterPro" id="IPR018958">
    <property type="entry name" value="Knr4/Smi1-like_dom"/>
</dbReference>
<dbReference type="Proteomes" id="UP000298471">
    <property type="component" value="Unassembled WGS sequence"/>
</dbReference>
<dbReference type="EMBL" id="SRMB01000009">
    <property type="protein sequence ID" value="TGE20923.1"/>
    <property type="molecule type" value="Genomic_DNA"/>
</dbReference>
<protein>
    <submittedName>
        <fullName evidence="2">SMI1/KNR4 family protein</fullName>
    </submittedName>
</protein>
<feature type="domain" description="Knr4/Smi1-like" evidence="1">
    <location>
        <begin position="25"/>
        <end position="147"/>
    </location>
</feature>
<dbReference type="RefSeq" id="WP_135399328.1">
    <property type="nucleotide sequence ID" value="NZ_SRMB01000009.1"/>
</dbReference>
<dbReference type="OrthoDB" id="877855at2"/>
<accession>A0A4Z0PVP8</accession>
<comment type="caution">
    <text evidence="2">The sequence shown here is derived from an EMBL/GenBank/DDBJ whole genome shotgun (WGS) entry which is preliminary data.</text>
</comment>
<evidence type="ECO:0000313" key="3">
    <source>
        <dbReference type="Proteomes" id="UP000298471"/>
    </source>
</evidence>